<feature type="domain" description="Expansin-like CBD" evidence="7">
    <location>
        <begin position="41"/>
        <end position="120"/>
    </location>
</feature>
<organism evidence="8">
    <name type="scientific">Tradescantia hirsutiflora</name>
    <dbReference type="NCBI Taxonomy" id="428262"/>
    <lineage>
        <taxon>Eukaryota</taxon>
        <taxon>Viridiplantae</taxon>
        <taxon>Streptophyta</taxon>
        <taxon>Embryophyta</taxon>
        <taxon>Tracheophyta</taxon>
        <taxon>Spermatophyta</taxon>
        <taxon>Magnoliopsida</taxon>
        <taxon>Liliopsida</taxon>
        <taxon>Commelinales</taxon>
        <taxon>Commelinaceae</taxon>
        <taxon>Tradescantia</taxon>
    </lineage>
</organism>
<keyword evidence="6" id="KW-0961">Cell wall biogenesis/degradation</keyword>
<keyword evidence="3 6" id="KW-0964">Secreted</keyword>
<gene>
    <name evidence="8" type="primary">EXP11</name>
</gene>
<dbReference type="EMBL" id="KU578021">
    <property type="protein sequence ID" value="ANW72272.1"/>
    <property type="molecule type" value="mRNA"/>
</dbReference>
<evidence type="ECO:0000313" key="8">
    <source>
        <dbReference type="EMBL" id="ANW72272.1"/>
    </source>
</evidence>
<dbReference type="InterPro" id="IPR007118">
    <property type="entry name" value="Expan_Lol_pI"/>
</dbReference>
<proteinExistence type="evidence at transcript level"/>
<dbReference type="PRINTS" id="PR01226">
    <property type="entry name" value="EXPANSIN"/>
</dbReference>
<reference evidence="8" key="1">
    <citation type="submission" date="2016-01" db="EMBL/GenBank/DDBJ databases">
        <title>Molecular gene cloning of Calnexin1 in Tradescantia.</title>
        <authorList>
            <person name="Ha H.-J."/>
            <person name="Park N."/>
        </authorList>
    </citation>
    <scope>NUCLEOTIDE SEQUENCE</scope>
    <source>
        <strain evidence="8">BNL 4430</strain>
    </source>
</reference>
<sequence length="125" mass="14075">MAQPAWEKIATYEGGIVPVIYQRVPCTKTSGVRFTINGNDYFELVLVYNVGGSGAIQSMMIKGTKTNWLPMSRNWGANWQSSAYLSGQKLSFQITLDDGQSLTFWNVTRTKWQFGQTFASKLQFS</sequence>
<dbReference type="InterPro" id="IPR036749">
    <property type="entry name" value="Expansin_CBD_sf"/>
</dbReference>
<evidence type="ECO:0000259" key="7">
    <source>
        <dbReference type="PROSITE" id="PS50843"/>
    </source>
</evidence>
<dbReference type="GO" id="GO:0005576">
    <property type="term" value="C:extracellular region"/>
    <property type="evidence" value="ECO:0007669"/>
    <property type="project" value="InterPro"/>
</dbReference>
<protein>
    <recommendedName>
        <fullName evidence="6">Expansin</fullName>
    </recommendedName>
</protein>
<evidence type="ECO:0000256" key="1">
    <source>
        <dbReference type="ARBA" id="ARBA00005392"/>
    </source>
</evidence>
<evidence type="ECO:0000256" key="6">
    <source>
        <dbReference type="RuleBase" id="RU365023"/>
    </source>
</evidence>
<dbReference type="GO" id="GO:0016020">
    <property type="term" value="C:membrane"/>
    <property type="evidence" value="ECO:0007669"/>
    <property type="project" value="UniProtKB-SubCell"/>
</dbReference>
<evidence type="ECO:0000256" key="3">
    <source>
        <dbReference type="ARBA" id="ARBA00022525"/>
    </source>
</evidence>
<dbReference type="Gene3D" id="2.60.40.760">
    <property type="entry name" value="Expansin, cellulose-binding-like domain"/>
    <property type="match status" value="1"/>
</dbReference>
<keyword evidence="5" id="KW-0472">Membrane</keyword>
<keyword evidence="2 6" id="KW-0134">Cell wall</keyword>
<keyword evidence="4" id="KW-0732">Signal</keyword>
<dbReference type="Pfam" id="PF01357">
    <property type="entry name" value="Expansin_C"/>
    <property type="match status" value="1"/>
</dbReference>
<evidence type="ECO:0000256" key="2">
    <source>
        <dbReference type="ARBA" id="ARBA00022512"/>
    </source>
</evidence>
<dbReference type="AlphaFoldDB" id="A0A1B1X409"/>
<name>A0A1B1X409_9LILI</name>
<accession>A0A1B1X409</accession>
<dbReference type="GO" id="GO:0009664">
    <property type="term" value="P:plant-type cell wall organization"/>
    <property type="evidence" value="ECO:0007669"/>
    <property type="project" value="InterPro"/>
</dbReference>
<comment type="subcellular location">
    <subcellularLocation>
        <location evidence="6">Secreted</location>
        <location evidence="6">Cell wall</location>
    </subcellularLocation>
    <subcellularLocation>
        <location evidence="6">Membrane</location>
        <topology evidence="6">Peripheral membrane protein</topology>
    </subcellularLocation>
</comment>
<evidence type="ECO:0000256" key="4">
    <source>
        <dbReference type="ARBA" id="ARBA00022729"/>
    </source>
</evidence>
<dbReference type="FunFam" id="2.60.40.760:FF:000001">
    <property type="entry name" value="Expansin"/>
    <property type="match status" value="1"/>
</dbReference>
<dbReference type="SUPFAM" id="SSF49590">
    <property type="entry name" value="PHL pollen allergen"/>
    <property type="match status" value="1"/>
</dbReference>
<dbReference type="PRINTS" id="PR01225">
    <property type="entry name" value="EXPANSNFAMLY"/>
</dbReference>
<comment type="similarity">
    <text evidence="1 6">Belongs to the expansin family. Expansin A subfamily.</text>
</comment>
<dbReference type="PROSITE" id="PS50843">
    <property type="entry name" value="EXPANSIN_CBD"/>
    <property type="match status" value="1"/>
</dbReference>
<dbReference type="InterPro" id="IPR007117">
    <property type="entry name" value="Expansin_CBD"/>
</dbReference>
<dbReference type="PANTHER" id="PTHR31867">
    <property type="entry name" value="EXPANSIN-A15"/>
    <property type="match status" value="1"/>
</dbReference>
<dbReference type="InterPro" id="IPR002963">
    <property type="entry name" value="Expansin"/>
</dbReference>
<comment type="function">
    <text evidence="6">Causes loosening and extension of plant cell walls by disrupting non-covalent bonding between cellulose microfibrils and matrix glucans. No enzymatic activity has been found.</text>
</comment>
<evidence type="ECO:0000256" key="5">
    <source>
        <dbReference type="ARBA" id="ARBA00023136"/>
    </source>
</evidence>